<sequence>MTAGMGSLDRNNGHGAEMQMQRHSGQMDTSYNSSTSQNQNQQQSSGNSGGGNPTEVPGFGKNSSIHELFGKMVWKKMEGLKDESVIDDLQQRILNLITEALQREKSKGKPGAGMGNSSGHMSGMGGMGRMGNGMDNNMGMMGSGNMGLPAAVEKQYGGGAMQHGPNKANKLSPY</sequence>
<name>A0A2A2M1P8_9BILA</name>
<dbReference type="Proteomes" id="UP000218231">
    <property type="component" value="Unassembled WGS sequence"/>
</dbReference>
<accession>A0A2A2M1P8</accession>
<evidence type="ECO:0000313" key="2">
    <source>
        <dbReference type="EMBL" id="PAV92313.1"/>
    </source>
</evidence>
<feature type="compositionally biased region" description="Polar residues" evidence="1">
    <location>
        <begin position="21"/>
        <end position="31"/>
    </location>
</feature>
<protein>
    <submittedName>
        <fullName evidence="2">Uncharacterized protein</fullName>
    </submittedName>
</protein>
<dbReference type="OrthoDB" id="5871279at2759"/>
<evidence type="ECO:0000256" key="1">
    <source>
        <dbReference type="SAM" id="MobiDB-lite"/>
    </source>
</evidence>
<evidence type="ECO:0000313" key="3">
    <source>
        <dbReference type="Proteomes" id="UP000218231"/>
    </source>
</evidence>
<feature type="compositionally biased region" description="Gly residues" evidence="1">
    <location>
        <begin position="110"/>
        <end position="131"/>
    </location>
</feature>
<gene>
    <name evidence="2" type="ORF">WR25_19529</name>
</gene>
<feature type="region of interest" description="Disordered" evidence="1">
    <location>
        <begin position="104"/>
        <end position="135"/>
    </location>
</feature>
<dbReference type="STRING" id="2018661.A0A2A2M1P8"/>
<feature type="compositionally biased region" description="Low complexity" evidence="1">
    <location>
        <begin position="32"/>
        <end position="46"/>
    </location>
</feature>
<feature type="region of interest" description="Disordered" evidence="1">
    <location>
        <begin position="1"/>
        <end position="63"/>
    </location>
</feature>
<dbReference type="AlphaFoldDB" id="A0A2A2M1P8"/>
<dbReference type="EMBL" id="LIAE01006240">
    <property type="protein sequence ID" value="PAV92313.1"/>
    <property type="molecule type" value="Genomic_DNA"/>
</dbReference>
<proteinExistence type="predicted"/>
<keyword evidence="3" id="KW-1185">Reference proteome</keyword>
<organism evidence="2 3">
    <name type="scientific">Diploscapter pachys</name>
    <dbReference type="NCBI Taxonomy" id="2018661"/>
    <lineage>
        <taxon>Eukaryota</taxon>
        <taxon>Metazoa</taxon>
        <taxon>Ecdysozoa</taxon>
        <taxon>Nematoda</taxon>
        <taxon>Chromadorea</taxon>
        <taxon>Rhabditida</taxon>
        <taxon>Rhabditina</taxon>
        <taxon>Rhabditomorpha</taxon>
        <taxon>Rhabditoidea</taxon>
        <taxon>Rhabditidae</taxon>
        <taxon>Diploscapter</taxon>
    </lineage>
</organism>
<reference evidence="2 3" key="1">
    <citation type="journal article" date="2017" name="Curr. Biol.">
        <title>Genome architecture and evolution of a unichromosomal asexual nematode.</title>
        <authorList>
            <person name="Fradin H."/>
            <person name="Zegar C."/>
            <person name="Gutwein M."/>
            <person name="Lucas J."/>
            <person name="Kovtun M."/>
            <person name="Corcoran D."/>
            <person name="Baugh L.R."/>
            <person name="Kiontke K."/>
            <person name="Gunsalus K."/>
            <person name="Fitch D.H."/>
            <person name="Piano F."/>
        </authorList>
    </citation>
    <scope>NUCLEOTIDE SEQUENCE [LARGE SCALE GENOMIC DNA]</scope>
    <source>
        <strain evidence="2">PF1309</strain>
    </source>
</reference>
<comment type="caution">
    <text evidence="2">The sequence shown here is derived from an EMBL/GenBank/DDBJ whole genome shotgun (WGS) entry which is preliminary data.</text>
</comment>